<keyword evidence="3" id="KW-0378">Hydrolase</keyword>
<feature type="compositionally biased region" description="Low complexity" evidence="4">
    <location>
        <begin position="471"/>
        <end position="482"/>
    </location>
</feature>
<accession>A0ABD3NHP1</accession>
<feature type="domain" description="Ubiquitin-like protease family profile" evidence="5">
    <location>
        <begin position="777"/>
        <end position="964"/>
    </location>
</feature>
<name>A0ABD3NHP1_9STRA</name>
<dbReference type="InterPro" id="IPR003653">
    <property type="entry name" value="Peptidase_C48_C"/>
</dbReference>
<evidence type="ECO:0000313" key="7">
    <source>
        <dbReference type="Proteomes" id="UP001530293"/>
    </source>
</evidence>
<feature type="region of interest" description="Disordered" evidence="4">
    <location>
        <begin position="1"/>
        <end position="70"/>
    </location>
</feature>
<dbReference type="PANTHER" id="PTHR47764">
    <property type="entry name" value="UBIQUITIN-LIKE-SPECIFIC PROTEASE 2B-RELATED"/>
    <property type="match status" value="1"/>
</dbReference>
<feature type="region of interest" description="Disordered" evidence="4">
    <location>
        <begin position="137"/>
        <end position="201"/>
    </location>
</feature>
<feature type="compositionally biased region" description="Basic and acidic residues" evidence="4">
    <location>
        <begin position="148"/>
        <end position="157"/>
    </location>
</feature>
<feature type="compositionally biased region" description="Basic and acidic residues" evidence="4">
    <location>
        <begin position="1024"/>
        <end position="1035"/>
    </location>
</feature>
<evidence type="ECO:0000256" key="3">
    <source>
        <dbReference type="ARBA" id="ARBA00022801"/>
    </source>
</evidence>
<keyword evidence="2" id="KW-0645">Protease</keyword>
<dbReference type="PROSITE" id="PS50600">
    <property type="entry name" value="ULP_PROTEASE"/>
    <property type="match status" value="1"/>
</dbReference>
<dbReference type="Pfam" id="PF02902">
    <property type="entry name" value="Peptidase_C48"/>
    <property type="match status" value="1"/>
</dbReference>
<dbReference type="EMBL" id="JALLBG020000009">
    <property type="protein sequence ID" value="KAL3772560.1"/>
    <property type="molecule type" value="Genomic_DNA"/>
</dbReference>
<feature type="region of interest" description="Disordered" evidence="4">
    <location>
        <begin position="91"/>
        <end position="118"/>
    </location>
</feature>
<dbReference type="SUPFAM" id="SSF54001">
    <property type="entry name" value="Cysteine proteinases"/>
    <property type="match status" value="1"/>
</dbReference>
<feature type="region of interest" description="Disordered" evidence="4">
    <location>
        <begin position="1116"/>
        <end position="1200"/>
    </location>
</feature>
<gene>
    <name evidence="6" type="ORF">ACHAWU_006758</name>
</gene>
<evidence type="ECO:0000256" key="4">
    <source>
        <dbReference type="SAM" id="MobiDB-lite"/>
    </source>
</evidence>
<evidence type="ECO:0000313" key="6">
    <source>
        <dbReference type="EMBL" id="KAL3772560.1"/>
    </source>
</evidence>
<feature type="region of interest" description="Disordered" evidence="4">
    <location>
        <begin position="1024"/>
        <end position="1096"/>
    </location>
</feature>
<feature type="compositionally biased region" description="Basic and acidic residues" evidence="4">
    <location>
        <begin position="32"/>
        <end position="46"/>
    </location>
</feature>
<feature type="compositionally biased region" description="Basic and acidic residues" evidence="4">
    <location>
        <begin position="1116"/>
        <end position="1146"/>
    </location>
</feature>
<feature type="compositionally biased region" description="Low complexity" evidence="4">
    <location>
        <begin position="373"/>
        <end position="400"/>
    </location>
</feature>
<evidence type="ECO:0000259" key="5">
    <source>
        <dbReference type="PROSITE" id="PS50600"/>
    </source>
</evidence>
<dbReference type="AlphaFoldDB" id="A0ABD3NHP1"/>
<feature type="region of interest" description="Disordered" evidence="4">
    <location>
        <begin position="223"/>
        <end position="279"/>
    </location>
</feature>
<dbReference type="GO" id="GO:0008233">
    <property type="term" value="F:peptidase activity"/>
    <property type="evidence" value="ECO:0007669"/>
    <property type="project" value="UniProtKB-KW"/>
</dbReference>
<feature type="compositionally biased region" description="Low complexity" evidence="4">
    <location>
        <begin position="105"/>
        <end position="118"/>
    </location>
</feature>
<evidence type="ECO:0000256" key="2">
    <source>
        <dbReference type="ARBA" id="ARBA00022670"/>
    </source>
</evidence>
<protein>
    <recommendedName>
        <fullName evidence="5">Ubiquitin-like protease family profile domain-containing protein</fullName>
    </recommendedName>
</protein>
<evidence type="ECO:0000256" key="1">
    <source>
        <dbReference type="ARBA" id="ARBA00005234"/>
    </source>
</evidence>
<feature type="compositionally biased region" description="Basic residues" evidence="4">
    <location>
        <begin position="158"/>
        <end position="180"/>
    </location>
</feature>
<dbReference type="InterPro" id="IPR038765">
    <property type="entry name" value="Papain-like_cys_pep_sf"/>
</dbReference>
<comment type="similarity">
    <text evidence="1">Belongs to the peptidase C48 family.</text>
</comment>
<feature type="compositionally biased region" description="Basic and acidic residues" evidence="4">
    <location>
        <begin position="1043"/>
        <end position="1053"/>
    </location>
</feature>
<feature type="compositionally biased region" description="Low complexity" evidence="4">
    <location>
        <begin position="1148"/>
        <end position="1157"/>
    </location>
</feature>
<feature type="region of interest" description="Disordered" evidence="4">
    <location>
        <begin position="452"/>
        <end position="516"/>
    </location>
</feature>
<feature type="region of interest" description="Disordered" evidence="4">
    <location>
        <begin position="365"/>
        <end position="430"/>
    </location>
</feature>
<dbReference type="GO" id="GO:0006508">
    <property type="term" value="P:proteolysis"/>
    <property type="evidence" value="ECO:0007669"/>
    <property type="project" value="UniProtKB-KW"/>
</dbReference>
<reference evidence="6 7" key="1">
    <citation type="submission" date="2024-10" db="EMBL/GenBank/DDBJ databases">
        <title>Updated reference genomes for cyclostephanoid diatoms.</title>
        <authorList>
            <person name="Roberts W.R."/>
            <person name="Alverson A.J."/>
        </authorList>
    </citation>
    <scope>NUCLEOTIDE SEQUENCE [LARGE SCALE GENOMIC DNA]</scope>
    <source>
        <strain evidence="6 7">AJA232-27</strain>
    </source>
</reference>
<dbReference type="Proteomes" id="UP001530293">
    <property type="component" value="Unassembled WGS sequence"/>
</dbReference>
<feature type="compositionally biased region" description="Polar residues" evidence="4">
    <location>
        <begin position="1054"/>
        <end position="1063"/>
    </location>
</feature>
<organism evidence="6 7">
    <name type="scientific">Discostella pseudostelligera</name>
    <dbReference type="NCBI Taxonomy" id="259834"/>
    <lineage>
        <taxon>Eukaryota</taxon>
        <taxon>Sar</taxon>
        <taxon>Stramenopiles</taxon>
        <taxon>Ochrophyta</taxon>
        <taxon>Bacillariophyta</taxon>
        <taxon>Coscinodiscophyceae</taxon>
        <taxon>Thalassiosirophycidae</taxon>
        <taxon>Stephanodiscales</taxon>
        <taxon>Stephanodiscaceae</taxon>
        <taxon>Discostella</taxon>
    </lineage>
</organism>
<feature type="compositionally biased region" description="Basic and acidic residues" evidence="4">
    <location>
        <begin position="414"/>
        <end position="424"/>
    </location>
</feature>
<proteinExistence type="inferred from homology"/>
<feature type="compositionally biased region" description="Low complexity" evidence="4">
    <location>
        <begin position="47"/>
        <end position="58"/>
    </location>
</feature>
<dbReference type="PANTHER" id="PTHR47764:SF2">
    <property type="entry name" value="UBIQUITIN-LIKE PROTEASE FAMILY PROFILE DOMAIN-CONTAINING PROTEIN"/>
    <property type="match status" value="1"/>
</dbReference>
<feature type="compositionally biased region" description="Basic residues" evidence="4">
    <location>
        <begin position="7"/>
        <end position="17"/>
    </location>
</feature>
<feature type="compositionally biased region" description="Low complexity" evidence="4">
    <location>
        <begin position="181"/>
        <end position="197"/>
    </location>
</feature>
<sequence>MAQSLSPHRKNGYRIPKKSLGPDTLASRTHPLFKDPLEEAQYRQEYNRSSTSSAFSNSNHHHHHQQQHYRAENVNHATGAAATLENRHNRARAGKSYSSQVRGNATTATVPSAAATTTTTTTRNGFQFIGGSMATKRAAEAALQQRVEASRRSEKQQQHHRHHHEQQQQQHHHLHHHHHQQQQQQQQQHRQQHQQQQATEKIKCGVKRMIDAAVDLVSTPLKKLRNSSTPEEEEEDGSDYNSTFAVDSVDSHPKSRFADTNSLEEDHSYDGDGDDDDEVVNFINACGHQPLSSEEIQGITPKYTTPPDREVVEDLENSQPSSTSSSNLWGIDVKSFGVQRAPKESAPATKKQGLISEIVRRSARKIVDTLDPSPNRNSRNNRENNSASSQQQKRQRSQSSNTATTSSKRTSGRQKKDMKEKDRNQTTCDTWLTKSTKQGAVFDFDNNDEEYEVDGSYENSSRKRNTRLRRSSSSGTRSSLRLKGSKGKEADQVITIDSSDEGDDTSITTSPDGPKHIIDQVLTRSKRAAGDVASIDAVRIAIGLKVFKTKCTLSFQFGTRTPYIQFSYQVDDQMKDHTVYLRHDDELKEVKYHIAPEDDTGVEVGDTVTVISFRITPSHTNNLTMYSKSYNQVEGGKDIAKNYISVEPRNTEDFQAMLEQMRQHDMLGIWCTAESEFQYNDLEKYANALLEDSKKEEEERLQFVRVTRSSGRETKAKSAENNLLLVYPFDVDEAVLSGSAADFTELGGKLFGLEAGPPAQADNVGDNKKRPPRTHYITICEEDKDRLRPGQFLNDSLVDFWMRWISRGEVQYPNSIVHFFTSHFMSTLKSEGVQAVASWTSNKNINVFAKKLIFIPINATLHWSLCVVVNPGLIANSFKGEESPRQKRSCILFFDSLRMHQKQTYAKLIRQWLNCEWKRLGKGKVGNSTVPFDNRNMPLLTPKIPYQDNGCDCGVFVCRYAYNLYIMRNMDFTLKDISDSFNSSITRGVAFQFDQSDIPRIRKEFASLIDNLSEIYLPIRKEQDEAEKRTKDAEKRAKRIAKRKESAVVDDQNRNVPETTVSAPSRMDGRDVEGEDVAVDESATVEKENGDGSNEIATLTDSLSELDFLVSKEKENVQIDEQHSAKQHVSTDVDEAKKEGDGKEESVAVDASAAVDQSDSDGDTTVLCSSDSEELDGATPSENFSYDEEVAENRTTSKAL</sequence>
<dbReference type="Gene3D" id="3.40.395.10">
    <property type="entry name" value="Adenoviral Proteinase, Chain A"/>
    <property type="match status" value="1"/>
</dbReference>
<keyword evidence="7" id="KW-1185">Reference proteome</keyword>
<comment type="caution">
    <text evidence="6">The sequence shown here is derived from an EMBL/GenBank/DDBJ whole genome shotgun (WGS) entry which is preliminary data.</text>
</comment>